<accession>A0A7W8IJB3</accession>
<proteinExistence type="predicted"/>
<evidence type="ECO:0000313" key="2">
    <source>
        <dbReference type="EMBL" id="MBB5318183.1"/>
    </source>
</evidence>
<organism evidence="2 3">
    <name type="scientific">Tunturiibacter empetritectus</name>
    <dbReference type="NCBI Taxonomy" id="3069691"/>
    <lineage>
        <taxon>Bacteria</taxon>
        <taxon>Pseudomonadati</taxon>
        <taxon>Acidobacteriota</taxon>
        <taxon>Terriglobia</taxon>
        <taxon>Terriglobales</taxon>
        <taxon>Acidobacteriaceae</taxon>
        <taxon>Tunturiibacter</taxon>
    </lineage>
</organism>
<feature type="region of interest" description="Disordered" evidence="1">
    <location>
        <begin position="1"/>
        <end position="23"/>
    </location>
</feature>
<reference evidence="2" key="1">
    <citation type="submission" date="2020-08" db="EMBL/GenBank/DDBJ databases">
        <title>Genomic Encyclopedia of Type Strains, Phase IV (KMG-V): Genome sequencing to study the core and pangenomes of soil and plant-associated prokaryotes.</title>
        <authorList>
            <person name="Whitman W."/>
        </authorList>
    </citation>
    <scope>NUCLEOTIDE SEQUENCE [LARGE SCALE GENOMIC DNA]</scope>
    <source>
        <strain evidence="2">M8UP27</strain>
    </source>
</reference>
<feature type="compositionally biased region" description="Low complexity" evidence="1">
    <location>
        <begin position="1"/>
        <end position="22"/>
    </location>
</feature>
<dbReference type="AlphaFoldDB" id="A0A7W8IJB3"/>
<dbReference type="EMBL" id="JACHDY010000004">
    <property type="protein sequence ID" value="MBB5318183.1"/>
    <property type="molecule type" value="Genomic_DNA"/>
</dbReference>
<evidence type="ECO:0000256" key="1">
    <source>
        <dbReference type="SAM" id="MobiDB-lite"/>
    </source>
</evidence>
<sequence>MDIPGIDDAGAAASEVGPAATGCTSLDIGMFIT</sequence>
<dbReference type="Proteomes" id="UP000568106">
    <property type="component" value="Unassembled WGS sequence"/>
</dbReference>
<comment type="caution">
    <text evidence="2">The sequence shown here is derived from an EMBL/GenBank/DDBJ whole genome shotgun (WGS) entry which is preliminary data.</text>
</comment>
<keyword evidence="3" id="KW-1185">Reference proteome</keyword>
<evidence type="ECO:0000313" key="3">
    <source>
        <dbReference type="Proteomes" id="UP000568106"/>
    </source>
</evidence>
<protein>
    <submittedName>
        <fullName evidence="2">Uncharacterized protein</fullName>
    </submittedName>
</protein>
<name>A0A7W8IJB3_9BACT</name>
<gene>
    <name evidence="2" type="ORF">HDF09_002880</name>
</gene>